<name>A0AAJ0GUA3_9PEZI</name>
<dbReference type="InterPro" id="IPR010730">
    <property type="entry name" value="HET"/>
</dbReference>
<sequence length="1150" mass="128711">MDTVKMALDSPKLQGDAWAKMLDKVELTPEMLAKTFKEFGESPEKLRALMNLWFVPWFKPTFVEDPKYAVAGLRDVEFLSAPDLPPSQLPFRMFDIDTGDLVEFPAIGVRGQYCMLSHRWKGEELTLDYIKDARRKALERAKEDSGESNASNDADMKSDVDLVLEQCKLDLKEQESLIKRLYAKGRSGESANVDDPSISYLLNRRLKAMSASDKLGWAKDGVDQARTKLRFAEMESKIFSDLAGKMHEKVDEKMKEYLGDSDGKGDGTPSSTSSSDVGSEVVKDVQGELRKAEAKLKQAQATYDVVKADIQYFQNQHRLRDALDEMVRRLQRWKSAIKIKESIRNADHIFKYKHFQQREKCYFWTDTCCIDKKDAGELSQSLSLMGDWYAAAEFTLVQLDSPSDEADAVEDWDLFEANRSTGAYQIVLGDSKPNIDGFEKIQSSKLEWSTRAWTLQELIMSKTTFYANSQWTLLSRPVESLGYLYYTIPFIALYTRGDTGNIYLPSVTAPGPQGFLNAEILKQDILRDEEAGSSLQKCIERKHTGRSGNPKDIEATASHEAARVETAQQIIVLLGALGVRIPGSLTMETATSAIARAVYLASADFSRDKRRNTKEYTEKRELLARVKDYLPRLPKQFEEQEKEGEVIQHTINFLLQCLVAETESLILADRKYVAEFGHVHQLSGWQQGMRRSGFSAQSVLEVSGKRDAKIATDRSYALMGILGVRFPTFPAEGYIKALARLLDEVVITHNDISVFNWTGMEIGSPIRGRSMYPVSHAAYGNIDDRSRRYNLLLSERVQVKMNDIVATYHVIIQTLRNAIELAKDKEHTNLPLNWLERIVQLVQKTGFQELKHQQEVFAKIIGYLREHCRREKEVREKLKKEKETKAAEAAVSPPPAETRPSPFKRPTVPSVPLMSSPPSLLTSTFPLRGKSSPPAKKEEAGSEGVGKKGSRVPLGKSMKMPSFSRSKKGNNDSSPAEEPAAKEVPVEPPTPQPAEAFPDAKPTDIVTDPPPPYEEAQTLPPGPAWQAVDQVVMEYLVRPTDQLKSSLPAELQDIKAELLEDGGFSAYTIQKHASQGQDLDTISPNPIIVNNSGIEGLFDIQRVIITMIDPDKLRGQIAKAASPHNKISGWCSISTGFARVITSFACEGAA</sequence>
<feature type="compositionally biased region" description="Low complexity" evidence="2">
    <location>
        <begin position="906"/>
        <end position="924"/>
    </location>
</feature>
<feature type="coiled-coil region" evidence="1">
    <location>
        <begin position="282"/>
        <end position="309"/>
    </location>
</feature>
<organism evidence="4 5">
    <name type="scientific">Chaetomium strumarium</name>
    <dbReference type="NCBI Taxonomy" id="1170767"/>
    <lineage>
        <taxon>Eukaryota</taxon>
        <taxon>Fungi</taxon>
        <taxon>Dikarya</taxon>
        <taxon>Ascomycota</taxon>
        <taxon>Pezizomycotina</taxon>
        <taxon>Sordariomycetes</taxon>
        <taxon>Sordariomycetidae</taxon>
        <taxon>Sordariales</taxon>
        <taxon>Chaetomiaceae</taxon>
        <taxon>Chaetomium</taxon>
    </lineage>
</organism>
<accession>A0AAJ0GUA3</accession>
<dbReference type="EMBL" id="JAUDZG010000004">
    <property type="protein sequence ID" value="KAK3306085.1"/>
    <property type="molecule type" value="Genomic_DNA"/>
</dbReference>
<dbReference type="GeneID" id="87889815"/>
<evidence type="ECO:0000313" key="4">
    <source>
        <dbReference type="EMBL" id="KAK3306085.1"/>
    </source>
</evidence>
<dbReference type="PANTHER" id="PTHR10622">
    <property type="entry name" value="HET DOMAIN-CONTAINING PROTEIN"/>
    <property type="match status" value="1"/>
</dbReference>
<dbReference type="Proteomes" id="UP001273166">
    <property type="component" value="Unassembled WGS sequence"/>
</dbReference>
<feature type="region of interest" description="Disordered" evidence="2">
    <location>
        <begin position="257"/>
        <end position="282"/>
    </location>
</feature>
<gene>
    <name evidence="4" type="ORF">B0T15DRAFT_575293</name>
</gene>
<keyword evidence="5" id="KW-1185">Reference proteome</keyword>
<evidence type="ECO:0000259" key="3">
    <source>
        <dbReference type="Pfam" id="PF06985"/>
    </source>
</evidence>
<proteinExistence type="predicted"/>
<feature type="compositionally biased region" description="Low complexity" evidence="2">
    <location>
        <begin position="267"/>
        <end position="279"/>
    </location>
</feature>
<feature type="region of interest" description="Disordered" evidence="2">
    <location>
        <begin position="875"/>
        <end position="1022"/>
    </location>
</feature>
<reference evidence="4" key="1">
    <citation type="journal article" date="2023" name="Mol. Phylogenet. Evol.">
        <title>Genome-scale phylogeny and comparative genomics of the fungal order Sordariales.</title>
        <authorList>
            <person name="Hensen N."/>
            <person name="Bonometti L."/>
            <person name="Westerberg I."/>
            <person name="Brannstrom I.O."/>
            <person name="Guillou S."/>
            <person name="Cros-Aarteil S."/>
            <person name="Calhoun S."/>
            <person name="Haridas S."/>
            <person name="Kuo A."/>
            <person name="Mondo S."/>
            <person name="Pangilinan J."/>
            <person name="Riley R."/>
            <person name="LaButti K."/>
            <person name="Andreopoulos B."/>
            <person name="Lipzen A."/>
            <person name="Chen C."/>
            <person name="Yan M."/>
            <person name="Daum C."/>
            <person name="Ng V."/>
            <person name="Clum A."/>
            <person name="Steindorff A."/>
            <person name="Ohm R.A."/>
            <person name="Martin F."/>
            <person name="Silar P."/>
            <person name="Natvig D.O."/>
            <person name="Lalanne C."/>
            <person name="Gautier V."/>
            <person name="Ament-Velasquez S.L."/>
            <person name="Kruys A."/>
            <person name="Hutchinson M.I."/>
            <person name="Powell A.J."/>
            <person name="Barry K."/>
            <person name="Miller A.N."/>
            <person name="Grigoriev I.V."/>
            <person name="Debuchy R."/>
            <person name="Gladieux P."/>
            <person name="Hiltunen Thoren M."/>
            <person name="Johannesson H."/>
        </authorList>
    </citation>
    <scope>NUCLEOTIDE SEQUENCE</scope>
    <source>
        <strain evidence="4">CBS 333.67</strain>
    </source>
</reference>
<evidence type="ECO:0000313" key="5">
    <source>
        <dbReference type="Proteomes" id="UP001273166"/>
    </source>
</evidence>
<evidence type="ECO:0000256" key="2">
    <source>
        <dbReference type="SAM" id="MobiDB-lite"/>
    </source>
</evidence>
<dbReference type="AlphaFoldDB" id="A0AAJ0GUA3"/>
<evidence type="ECO:0000256" key="1">
    <source>
        <dbReference type="SAM" id="Coils"/>
    </source>
</evidence>
<dbReference type="RefSeq" id="XP_062721865.1">
    <property type="nucleotide sequence ID" value="XM_062870986.1"/>
</dbReference>
<feature type="compositionally biased region" description="Basic and acidic residues" evidence="2">
    <location>
        <begin position="875"/>
        <end position="886"/>
    </location>
</feature>
<dbReference type="Pfam" id="PF06985">
    <property type="entry name" value="HET"/>
    <property type="match status" value="1"/>
</dbReference>
<dbReference type="PANTHER" id="PTHR10622:SF10">
    <property type="entry name" value="HET DOMAIN-CONTAINING PROTEIN"/>
    <property type="match status" value="1"/>
</dbReference>
<reference evidence="4" key="2">
    <citation type="submission" date="2023-06" db="EMBL/GenBank/DDBJ databases">
        <authorList>
            <consortium name="Lawrence Berkeley National Laboratory"/>
            <person name="Mondo S.J."/>
            <person name="Hensen N."/>
            <person name="Bonometti L."/>
            <person name="Westerberg I."/>
            <person name="Brannstrom I.O."/>
            <person name="Guillou S."/>
            <person name="Cros-Aarteil S."/>
            <person name="Calhoun S."/>
            <person name="Haridas S."/>
            <person name="Kuo A."/>
            <person name="Pangilinan J."/>
            <person name="Riley R."/>
            <person name="Labutti K."/>
            <person name="Andreopoulos B."/>
            <person name="Lipzen A."/>
            <person name="Chen C."/>
            <person name="Yanf M."/>
            <person name="Daum C."/>
            <person name="Ng V."/>
            <person name="Clum A."/>
            <person name="Steindorff A."/>
            <person name="Ohm R."/>
            <person name="Martin F."/>
            <person name="Silar P."/>
            <person name="Natvig D."/>
            <person name="Lalanne C."/>
            <person name="Gautier V."/>
            <person name="Ament-Velasquez S.L."/>
            <person name="Kruys A."/>
            <person name="Hutchinson M.I."/>
            <person name="Powell A.J."/>
            <person name="Barry K."/>
            <person name="Miller A.N."/>
            <person name="Grigoriev I.V."/>
            <person name="Debuchy R."/>
            <person name="Gladieux P."/>
            <person name="Thoren M.H."/>
            <person name="Johannesson H."/>
        </authorList>
    </citation>
    <scope>NUCLEOTIDE SEQUENCE</scope>
    <source>
        <strain evidence="4">CBS 333.67</strain>
    </source>
</reference>
<feature type="domain" description="Heterokaryon incompatibility" evidence="3">
    <location>
        <begin position="334"/>
        <end position="457"/>
    </location>
</feature>
<protein>
    <recommendedName>
        <fullName evidence="3">Heterokaryon incompatibility domain-containing protein</fullName>
    </recommendedName>
</protein>
<keyword evidence="1" id="KW-0175">Coiled coil</keyword>
<comment type="caution">
    <text evidence="4">The sequence shown here is derived from an EMBL/GenBank/DDBJ whole genome shotgun (WGS) entry which is preliminary data.</text>
</comment>